<dbReference type="InterPro" id="IPR025660">
    <property type="entry name" value="Pept_his_AS"/>
</dbReference>
<keyword evidence="6" id="KW-0472">Membrane</keyword>
<dbReference type="InterPro" id="IPR040528">
    <property type="entry name" value="Lectin-like"/>
</dbReference>
<dbReference type="SUPFAM" id="SSF51126">
    <property type="entry name" value="Pectin lyase-like"/>
    <property type="match status" value="2"/>
</dbReference>
<dbReference type="InterPro" id="IPR000169">
    <property type="entry name" value="Pept_cys_AS"/>
</dbReference>
<dbReference type="PROSITE" id="PS00139">
    <property type="entry name" value="THIOL_PROTEASE_CYS"/>
    <property type="match status" value="1"/>
</dbReference>
<evidence type="ECO:0000259" key="8">
    <source>
        <dbReference type="SMART" id="SM00645"/>
    </source>
</evidence>
<dbReference type="NCBIfam" id="TIGR01376">
    <property type="entry name" value="POMP_repeat"/>
    <property type="match status" value="1"/>
</dbReference>
<dbReference type="Pfam" id="PF18560">
    <property type="entry name" value="Lectin_like"/>
    <property type="match status" value="1"/>
</dbReference>
<evidence type="ECO:0000256" key="7">
    <source>
        <dbReference type="ARBA" id="ARBA00023237"/>
    </source>
</evidence>
<comment type="caution">
    <text evidence="9">The sequence shown here is derived from an EMBL/GenBank/DDBJ whole genome shotgun (WGS) entry which is preliminary data.</text>
</comment>
<dbReference type="PANTHER" id="PTHR11319">
    <property type="entry name" value="G PROTEIN-COUPLED RECEPTOR-RELATED"/>
    <property type="match status" value="1"/>
</dbReference>
<evidence type="ECO:0000256" key="3">
    <source>
        <dbReference type="ARBA" id="ARBA00004613"/>
    </source>
</evidence>
<dbReference type="PATRIC" id="fig|483214.13.peg.204"/>
<evidence type="ECO:0000256" key="1">
    <source>
        <dbReference type="ARBA" id="ARBA00004196"/>
    </source>
</evidence>
<dbReference type="InterPro" id="IPR003368">
    <property type="entry name" value="POMP_repeat"/>
</dbReference>
<evidence type="ECO:0000256" key="5">
    <source>
        <dbReference type="ARBA" id="ARBA00022729"/>
    </source>
</evidence>
<keyword evidence="7" id="KW-0998">Cell outer membrane</keyword>
<dbReference type="PANTHER" id="PTHR11319:SF35">
    <property type="entry name" value="OUTER MEMBRANE PROTEIN PMPC-RELATED"/>
    <property type="match status" value="1"/>
</dbReference>
<feature type="domain" description="Peptidase C1A papain C-terminal" evidence="8">
    <location>
        <begin position="455"/>
        <end position="685"/>
    </location>
</feature>
<dbReference type="InterPro" id="IPR038765">
    <property type="entry name" value="Papain-like_cys_pep_sf"/>
</dbReference>
<evidence type="ECO:0000313" key="9">
    <source>
        <dbReference type="EMBL" id="EEE41334.1"/>
    </source>
</evidence>
<dbReference type="GO" id="GO:0006508">
    <property type="term" value="P:proteolysis"/>
    <property type="evidence" value="ECO:0007669"/>
    <property type="project" value="UniProtKB-KW"/>
</dbReference>
<dbReference type="HOGENOM" id="CLU_284099_0_0_2"/>
<evidence type="ECO:0000256" key="6">
    <source>
        <dbReference type="ARBA" id="ARBA00023136"/>
    </source>
</evidence>
<protein>
    <submittedName>
        <fullName evidence="9">Papain family cysteine protease</fullName>
    </submittedName>
</protein>
<sequence length="1079" mass="117918">MDKMLNKTKLKLLFVSFVLLLSLTAVSANENNTFTDLQTAIDESGNEVNINRDYAYNNTADGKYGDGIVISNRELVINGNGYAFDGSDQARILLVNQCNLTVNNLILTNGLSQYGSGIYAKNSNIILNNVTFKNMNSSQAGVCLINSGSLTIEDSSFINTTSEKGSAVFGALADIKIKNSEIQKSSSNWGAVYLLGANANIANTDFVNLSSNYASAVYATGSKVMIDKSKFTNLKSGKTAGAIGSKESKEFIIKNSEFSNISSDKNGGSLYFDLVENVEISNSTFTQSYAEFGGAILQLEGKLSVENCNFTHNSALYDGGAIYTSYVNLKINNSNFANNYGLNDGNRGSNGGSLYLDMTNATINNSNFTNNFAAFNGGAIYTYDTSLSMNQSYFTNNSLLNTTGIFSAFDKNYTALNCNFTEDIISLNNTIYATIVDGSGITLTLVNNTLTLTNLPSRFDLRDFGWVSSVKNQGAIGACWTFGTCGSLESALLKAADTEYDFSENNVQNSMIKYSIYGHTIENEGGTEFMGAGYLLSWLGMFPSRYDSYDELGKISPLISTNEDIHVQDMIFVHPRMNSTDNKHLKDALIKYGGLWVGYNAQQQAPYYNSKTAAQYYNGTEEANHAVLLVGWDDSYSKDNFMITPPGDGAFILKNSWGTDFGDEGYLYISYYDTQFVRGYPAIGVIVNNTVSYNKNYQIDITGMDKYENFNLSQIYYANEFEALGNDLIAAVGTYFSSSGEKYEISIYVNDILKHTQNGTSAFGGFSTVKLNNYIPVNKGDIFRAVIKGVNVPLSINTRVHNDGYTSFISAEGKIWNASENIVCLKIYTTANSIKSSDLVKYYKNASGFSADVNVANANVTFSINGINYTKTTDEKGTAYLNINLRPGTYNITTFFNGINKTNTVTVLSTITGDNLVKYYKNGTEFYAKFVKGNGEALANRNVTFNINGVFYTRETDSNGIAKLNINLRPGNYILTATDPETGLDIGFGITVLPTIIAKNLTKTYLNASQFNARFVKGNGDSLANVNVTFNINGVFYTRQTNNDGLATLNINLIPGKYIVTAIEPVTGLDMGYGVTVLK</sequence>
<dbReference type="PROSITE" id="PS00639">
    <property type="entry name" value="THIOL_PROTEASE_HIS"/>
    <property type="match status" value="1"/>
</dbReference>
<evidence type="ECO:0000256" key="2">
    <source>
        <dbReference type="ARBA" id="ARBA00004442"/>
    </source>
</evidence>
<accession>B9ACZ4</accession>
<name>B9ACZ4_METSM</name>
<keyword evidence="9" id="KW-0378">Hydrolase</keyword>
<dbReference type="InterPro" id="IPR000668">
    <property type="entry name" value="Peptidase_C1A_C"/>
</dbReference>
<dbReference type="EMBL" id="ABYW01000002">
    <property type="protein sequence ID" value="EEE41334.1"/>
    <property type="molecule type" value="Genomic_DNA"/>
</dbReference>
<proteinExistence type="predicted"/>
<keyword evidence="5" id="KW-0732">Signal</keyword>
<dbReference type="GO" id="GO:0005576">
    <property type="term" value="C:extracellular region"/>
    <property type="evidence" value="ECO:0007669"/>
    <property type="project" value="UniProtKB-SubCell"/>
</dbReference>
<comment type="subcellular location">
    <subcellularLocation>
        <location evidence="1">Cell envelope</location>
    </subcellularLocation>
    <subcellularLocation>
        <location evidence="2">Cell outer membrane</location>
    </subcellularLocation>
    <subcellularLocation>
        <location evidence="3">Secreted</location>
    </subcellularLocation>
</comment>
<dbReference type="GO" id="GO:0008234">
    <property type="term" value="F:cysteine-type peptidase activity"/>
    <property type="evidence" value="ECO:0007669"/>
    <property type="project" value="InterPro"/>
</dbReference>
<reference evidence="9 10" key="1">
    <citation type="submission" date="2008-10" db="EMBL/GenBank/DDBJ databases">
        <authorList>
            <person name="Fulton L."/>
            <person name="Clifton S."/>
            <person name="Fulton B."/>
            <person name="Xu J."/>
            <person name="Minx P."/>
            <person name="Pepin K.H."/>
            <person name="Johnson M."/>
            <person name="Bhonagiri V."/>
            <person name="Nash W.E."/>
            <person name="Mardis E.R."/>
            <person name="Wilson R.K."/>
        </authorList>
    </citation>
    <scope>NUCLEOTIDE SEQUENCE [LARGE SCALE GENOMIC DNA]</scope>
    <source>
        <strain evidence="9 10">DSM 2375</strain>
    </source>
</reference>
<dbReference type="AlphaFoldDB" id="B9ACZ4"/>
<dbReference type="SMART" id="SM00645">
    <property type="entry name" value="Pept_C1"/>
    <property type="match status" value="1"/>
</dbReference>
<keyword evidence="4" id="KW-0964">Secreted</keyword>
<dbReference type="SUPFAM" id="SSF54001">
    <property type="entry name" value="Cysteine proteinases"/>
    <property type="match status" value="1"/>
</dbReference>
<gene>
    <name evidence="9" type="ORF">METSMIALI_00216</name>
</gene>
<dbReference type="Pfam" id="PF00112">
    <property type="entry name" value="Peptidase_C1"/>
    <property type="match status" value="1"/>
</dbReference>
<dbReference type="CDD" id="cd02619">
    <property type="entry name" value="Peptidase_C1"/>
    <property type="match status" value="1"/>
</dbReference>
<dbReference type="Gene3D" id="3.90.70.10">
    <property type="entry name" value="Cysteine proteinases"/>
    <property type="match status" value="1"/>
</dbReference>
<dbReference type="InterPro" id="IPR011050">
    <property type="entry name" value="Pectin_lyase_fold/virulence"/>
</dbReference>
<organism evidence="9 10">
    <name type="scientific">Methanobrevibacter smithii DSM 2375</name>
    <dbReference type="NCBI Taxonomy" id="483214"/>
    <lineage>
        <taxon>Archaea</taxon>
        <taxon>Methanobacteriati</taxon>
        <taxon>Methanobacteriota</taxon>
        <taxon>Methanomada group</taxon>
        <taxon>Methanobacteria</taxon>
        <taxon>Methanobacteriales</taxon>
        <taxon>Methanobacteriaceae</taxon>
        <taxon>Methanobrevibacter</taxon>
    </lineage>
</organism>
<reference evidence="9 10" key="2">
    <citation type="submission" date="2008-11" db="EMBL/GenBank/DDBJ databases">
        <title>Draft genome sequence of Methanobrevibacter smithii (DSM 2375).</title>
        <authorList>
            <person name="Sudarsanam P."/>
            <person name="Ley R."/>
            <person name="Guruge J."/>
            <person name="Turnbaugh P.J."/>
            <person name="Mahowald M."/>
            <person name="Liep D."/>
            <person name="Gordon J."/>
        </authorList>
    </citation>
    <scope>NUCLEOTIDE SEQUENCE [LARGE SCALE GENOMIC DNA]</scope>
    <source>
        <strain evidence="9 10">DSM 2375</strain>
    </source>
</reference>
<evidence type="ECO:0000313" key="10">
    <source>
        <dbReference type="Proteomes" id="UP000003489"/>
    </source>
</evidence>
<dbReference type="Proteomes" id="UP000003489">
    <property type="component" value="Unassembled WGS sequence"/>
</dbReference>
<evidence type="ECO:0000256" key="4">
    <source>
        <dbReference type="ARBA" id="ARBA00022525"/>
    </source>
</evidence>
<keyword evidence="9" id="KW-0645">Protease</keyword>